<accession>A0A0N1I2G6</accession>
<reference evidence="2 3" key="1">
    <citation type="journal article" date="2015" name="PLoS Pathog.">
        <title>Leptomonas seymouri: Adaptations to the Dixenous Life Cycle Analyzed by Genome Sequencing, Transcriptome Profiling and Co-infection with Leishmania donovani.</title>
        <authorList>
            <person name="Kraeva N."/>
            <person name="Butenko A."/>
            <person name="Hlavacova J."/>
            <person name="Kostygov A."/>
            <person name="Myskova J."/>
            <person name="Grybchuk D."/>
            <person name="Lestinova T."/>
            <person name="Votypka J."/>
            <person name="Volf P."/>
            <person name="Opperdoes F."/>
            <person name="Flegontov P."/>
            <person name="Lukes J."/>
            <person name="Yurchenko V."/>
        </authorList>
    </citation>
    <scope>NUCLEOTIDE SEQUENCE [LARGE SCALE GENOMIC DNA]</scope>
    <source>
        <strain evidence="2 3">ATCC 30220</strain>
    </source>
</reference>
<dbReference type="VEuPathDB" id="TriTrypDB:Lsey_0170_0050"/>
<gene>
    <name evidence="2" type="ORF">ABL78_5208</name>
</gene>
<dbReference type="OrthoDB" id="271011at2759"/>
<feature type="region of interest" description="Disordered" evidence="1">
    <location>
        <begin position="228"/>
        <end position="249"/>
    </location>
</feature>
<feature type="compositionally biased region" description="Polar residues" evidence="1">
    <location>
        <begin position="296"/>
        <end position="305"/>
    </location>
</feature>
<keyword evidence="3" id="KW-1185">Reference proteome</keyword>
<feature type="region of interest" description="Disordered" evidence="1">
    <location>
        <begin position="728"/>
        <end position="749"/>
    </location>
</feature>
<dbReference type="Proteomes" id="UP000038009">
    <property type="component" value="Unassembled WGS sequence"/>
</dbReference>
<comment type="caution">
    <text evidence="2">The sequence shown here is derived from an EMBL/GenBank/DDBJ whole genome shotgun (WGS) entry which is preliminary data.</text>
</comment>
<dbReference type="OMA" id="LRFDAMP"/>
<proteinExistence type="predicted"/>
<organism evidence="2 3">
    <name type="scientific">Leptomonas seymouri</name>
    <dbReference type="NCBI Taxonomy" id="5684"/>
    <lineage>
        <taxon>Eukaryota</taxon>
        <taxon>Discoba</taxon>
        <taxon>Euglenozoa</taxon>
        <taxon>Kinetoplastea</taxon>
        <taxon>Metakinetoplastina</taxon>
        <taxon>Trypanosomatida</taxon>
        <taxon>Trypanosomatidae</taxon>
        <taxon>Leishmaniinae</taxon>
        <taxon>Leptomonas</taxon>
    </lineage>
</organism>
<evidence type="ECO:0000313" key="3">
    <source>
        <dbReference type="Proteomes" id="UP000038009"/>
    </source>
</evidence>
<feature type="region of interest" description="Disordered" evidence="1">
    <location>
        <begin position="285"/>
        <end position="306"/>
    </location>
</feature>
<sequence length="1287" mass="140779">MFFAPPAKVPRTQRQTLAIQTPPFAYKRTTELSSGLSEASPTTLEEAVLVNQTNSLKMPAASFLSGTGTHMCWMVDENQKLLRVWNVCRPGWENAAPRLAEIPYFAAAKEGLPLFVSEMSAEEESLAFCSERGAISSLDHSIEVQMLDGDSTMTASSFVCARRRVETATFIMTVLGTTSGLLVVDVKYEGSHSTVEFDRRDPASFCWAPNSHNNLQLQTQRRAYSLLGTTDNGLGADRSGDVEDNEEELADAHMPAELPCRQSSTSPSASTSWWSSLKSFVSRNDHARSSSDCRPSRGGTQSPIDSTEMIVASEAERSSAAEVGVWPLSAVGRARRGDSAFAFIHLQLRHHYPEQIVAVNAANEIFLLDCGPIPPTEEATPTKRAVRNRRVKIKWGTSLTSSLGRSGHVVSLTETRHKMCLLYSVAGTSARPLPALWLVTVDASLGRVVNVVVLNSIAGVIAAATRIPSHQIKIFADDTRREVLVSIGSYLLRVNNQVGVRQPCSSEDTLHIKSLDHPIASLLTEGGSLVTLDANGPHLMVKDVYSTHVSYGGDVNTTTAGGWHAHDGDHSGEGELRRILEAVRADPKLALDSAVLYASEALCAPDVQPQQGGQRGNGNWARRNLNVEDENVVVRVTQQLTARQQAHRRFVTAVLRDGAVRSQLSHGTLAQLFSAQEALVCLCALRSLQNVGLRRSSTTDDFALVQQVLPPFTAMLDAVQRGGSYLLQRRPSRHGDSEQQRQPPLVKNAQQLDRCQEILRRAVVNVADAIRQEQMSNLAANGNTDSSSNGAAALTAAELCFSSPANLVRLLKAIGSYMVEVRNTVSLSLEDKYAECYAVGCVYVVVAQTVVESREDLRTIYELPKGVLAHMWTNSTDPIFGAELCFSQCCVQLADMLADICVGVADVSAIMSDAAANLVALTLQHKCDLLDLVAYLLYFSLTNSTHQDRTFASSAITNTILREPFVSGPVGYPHGSPTPSSCCAEIGRRILRISEQMALRFDAMPILMAFALATPVDDPASKPELYERLQLYCQQNGLVLDAALHTLWQQRREWELLSLPAVLLGCSDARARRNDFLEAQAPHLLWLAEPSRYDALNAEGQTCPPYIPYGEDQVSHRSRCNAVARLAWVASGAPTSSRFNDVELSEAIVEAQQQFLAPDCDHVSLGPQAAVQRLLELKDNVLAWVQAAVIASHTRQPTNEDLLVQVLRHCRVHDGEALRAIYTDSVSEREMDARLRKTALGEVVIACSKLQDKEALGRVCETLLSKDEFTLLSSWLDYLWTSSFESA</sequence>
<name>A0A0N1I2G6_LEPSE</name>
<evidence type="ECO:0000313" key="2">
    <source>
        <dbReference type="EMBL" id="KPI85721.1"/>
    </source>
</evidence>
<dbReference type="EMBL" id="LJSK01000170">
    <property type="protein sequence ID" value="KPI85721.1"/>
    <property type="molecule type" value="Genomic_DNA"/>
</dbReference>
<protein>
    <submittedName>
        <fullName evidence="2">Uncharacterized protein</fullName>
    </submittedName>
</protein>
<feature type="compositionally biased region" description="Basic and acidic residues" evidence="1">
    <location>
        <begin position="285"/>
        <end position="295"/>
    </location>
</feature>
<evidence type="ECO:0000256" key="1">
    <source>
        <dbReference type="SAM" id="MobiDB-lite"/>
    </source>
</evidence>